<dbReference type="OrthoDB" id="2864564at2759"/>
<organism evidence="1 2">
    <name type="scientific">Rhodocollybia butyracea</name>
    <dbReference type="NCBI Taxonomy" id="206335"/>
    <lineage>
        <taxon>Eukaryota</taxon>
        <taxon>Fungi</taxon>
        <taxon>Dikarya</taxon>
        <taxon>Basidiomycota</taxon>
        <taxon>Agaricomycotina</taxon>
        <taxon>Agaricomycetes</taxon>
        <taxon>Agaricomycetidae</taxon>
        <taxon>Agaricales</taxon>
        <taxon>Marasmiineae</taxon>
        <taxon>Omphalotaceae</taxon>
        <taxon>Rhodocollybia</taxon>
    </lineage>
</organism>
<proteinExistence type="predicted"/>
<dbReference type="AlphaFoldDB" id="A0A9P5Q809"/>
<dbReference type="Proteomes" id="UP000772434">
    <property type="component" value="Unassembled WGS sequence"/>
</dbReference>
<evidence type="ECO:0000313" key="1">
    <source>
        <dbReference type="EMBL" id="KAF9076357.1"/>
    </source>
</evidence>
<dbReference type="EMBL" id="JADNRY010000006">
    <property type="protein sequence ID" value="KAF9076357.1"/>
    <property type="molecule type" value="Genomic_DNA"/>
</dbReference>
<dbReference type="SUPFAM" id="SSF52047">
    <property type="entry name" value="RNI-like"/>
    <property type="match status" value="1"/>
</dbReference>
<protein>
    <recommendedName>
        <fullName evidence="3">F-box domain-containing protein</fullName>
    </recommendedName>
</protein>
<keyword evidence="2" id="KW-1185">Reference proteome</keyword>
<evidence type="ECO:0008006" key="3">
    <source>
        <dbReference type="Google" id="ProtNLM"/>
    </source>
</evidence>
<evidence type="ECO:0000313" key="2">
    <source>
        <dbReference type="Proteomes" id="UP000772434"/>
    </source>
</evidence>
<reference evidence="1" key="1">
    <citation type="submission" date="2020-11" db="EMBL/GenBank/DDBJ databases">
        <authorList>
            <consortium name="DOE Joint Genome Institute"/>
            <person name="Ahrendt S."/>
            <person name="Riley R."/>
            <person name="Andreopoulos W."/>
            <person name="Labutti K."/>
            <person name="Pangilinan J."/>
            <person name="Ruiz-Duenas F.J."/>
            <person name="Barrasa J.M."/>
            <person name="Sanchez-Garcia M."/>
            <person name="Camarero S."/>
            <person name="Miyauchi S."/>
            <person name="Serrano A."/>
            <person name="Linde D."/>
            <person name="Babiker R."/>
            <person name="Drula E."/>
            <person name="Ayuso-Fernandez I."/>
            <person name="Pacheco R."/>
            <person name="Padilla G."/>
            <person name="Ferreira P."/>
            <person name="Barriuso J."/>
            <person name="Kellner H."/>
            <person name="Castanera R."/>
            <person name="Alfaro M."/>
            <person name="Ramirez L."/>
            <person name="Pisabarro A.G."/>
            <person name="Kuo A."/>
            <person name="Tritt A."/>
            <person name="Lipzen A."/>
            <person name="He G."/>
            <person name="Yan M."/>
            <person name="Ng V."/>
            <person name="Cullen D."/>
            <person name="Martin F."/>
            <person name="Rosso M.-N."/>
            <person name="Henrissat B."/>
            <person name="Hibbett D."/>
            <person name="Martinez A.T."/>
            <person name="Grigoriev I.V."/>
        </authorList>
    </citation>
    <scope>NUCLEOTIDE SEQUENCE</scope>
    <source>
        <strain evidence="1">AH 40177</strain>
    </source>
</reference>
<accession>A0A9P5Q809</accession>
<gene>
    <name evidence="1" type="ORF">BDP27DRAFT_1414244</name>
</gene>
<name>A0A9P5Q809_9AGAR</name>
<comment type="caution">
    <text evidence="1">The sequence shown here is derived from an EMBL/GenBank/DDBJ whole genome shotgun (WGS) entry which is preliminary data.</text>
</comment>
<dbReference type="InterPro" id="IPR032675">
    <property type="entry name" value="LRR_dom_sf"/>
</dbReference>
<dbReference type="Gene3D" id="3.80.10.10">
    <property type="entry name" value="Ribonuclease Inhibitor"/>
    <property type="match status" value="1"/>
</dbReference>
<sequence length="478" mass="54799">MATEISKIHLPTEIWASVFIHLGLNCLRHSALTCSSLRWIARPYLYQNLTIFCEYPWQAQSIQAFQSARRKGVSRPLERLRFFTSPDIAPLVRKCSIQFQLWPDIPLEPVLNFLCENLHYFVNLRRLEFHNILISSKRVENISTLPSLQSLVLIDCKLPQIEPVNSTISTLSLTVSQRDYGALMAPPRWLSLVDSEKLLELQLVTTWATLDTLSEFVDTRKVFPHLHILRLNRDGKVIHSPSLSAFVSQCPALSHLHFLRKPEPDRPSEVTMLSKDFCYSWSGLSVYDGPHCLITSFHGEQLRNLRRIRLFGDRWDGTCDLIGIREDLWHLHHGAPHLESLHLRAFPTSEMCTMIANLFPSLRSLAFSLPSASGNAQDPMLALTREPFLESLIRMVLPPNLKNLLVLGMIFSDQTEGTQVIYALAGKYTSLEHIFLYFPEDFWMTWSITPAMQSCRIPSIIHRGLSITTQFEIPSLWV</sequence>